<dbReference type="InterPro" id="IPR002763">
    <property type="entry name" value="DUF72"/>
</dbReference>
<protein>
    <submittedName>
        <fullName evidence="1">DUF72 domain-containing protein</fullName>
    </submittedName>
</protein>
<accession>A0AAJ1AJI4</accession>
<name>A0AAJ1AJI4_9BACT</name>
<sequence>MKGRFDSVGRTNVIELPASGSRWVYNTSMRRPYRGNTTDPGAGQAKVGTCGFAMGRQEYYKTFPVIEIQQTFYKLPRVSTGARWRAGAPTGFEFTMKAWQLITHEPSSPTYRRLTRPIPPASKDHYGAFRPTEEVIEAWVRTQAFATALGVSIIVFQCPPSFTPTPEHIANLRTFFTRIDRTGWQAAWEPRGIWTADLIQGLCRELDLIHVVDPLKEPSLHGAIRYYRLHGLTGYRYVHTDQDLERLKAVCAQDLPTYCLFNNLLMAEDAVRFQALLGEKAEPLRTRIVKAVR</sequence>
<proteinExistence type="predicted"/>
<dbReference type="Gene3D" id="3.20.20.410">
    <property type="entry name" value="Protein of unknown function UPF0759"/>
    <property type="match status" value="1"/>
</dbReference>
<dbReference type="AlphaFoldDB" id="A0AAJ1AJI4"/>
<gene>
    <name evidence="1" type="ORF">K8G79_11750</name>
</gene>
<dbReference type="EMBL" id="JAIOIU010000148">
    <property type="protein sequence ID" value="MBZ0160789.1"/>
    <property type="molecule type" value="Genomic_DNA"/>
</dbReference>
<dbReference type="Pfam" id="PF01904">
    <property type="entry name" value="DUF72"/>
    <property type="match status" value="1"/>
</dbReference>
<reference evidence="1 2" key="1">
    <citation type="journal article" date="2021" name="bioRxiv">
        <title>Unraveling nitrogen, sulfur and carbon metabolic pathways and microbial community transcriptional responses to substrate deprivation and toxicity stresses in a bioreactor mimicking anoxic brackish coastal sediment conditions.</title>
        <authorList>
            <person name="Martins P.D."/>
            <person name="Echeveste M.J."/>
            <person name="Arshad A."/>
            <person name="Kurth J."/>
            <person name="Ouboter H."/>
            <person name="Jetten M.S.M."/>
            <person name="Welte C.U."/>
        </authorList>
    </citation>
    <scope>NUCLEOTIDE SEQUENCE [LARGE SCALE GENOMIC DNA]</scope>
    <source>
        <strain evidence="1">MAG_38</strain>
    </source>
</reference>
<evidence type="ECO:0000313" key="1">
    <source>
        <dbReference type="EMBL" id="MBZ0160789.1"/>
    </source>
</evidence>
<evidence type="ECO:0000313" key="2">
    <source>
        <dbReference type="Proteomes" id="UP001197609"/>
    </source>
</evidence>
<dbReference type="InterPro" id="IPR036520">
    <property type="entry name" value="UPF0759_sf"/>
</dbReference>
<comment type="caution">
    <text evidence="1">The sequence shown here is derived from an EMBL/GenBank/DDBJ whole genome shotgun (WGS) entry which is preliminary data.</text>
</comment>
<dbReference type="PANTHER" id="PTHR30348">
    <property type="entry name" value="UNCHARACTERIZED PROTEIN YECE"/>
    <property type="match status" value="1"/>
</dbReference>
<organism evidence="1 2">
    <name type="scientific">Candidatus Methylomirabilis tolerans</name>
    <dbReference type="NCBI Taxonomy" id="3123416"/>
    <lineage>
        <taxon>Bacteria</taxon>
        <taxon>Candidatus Methylomirabilota</taxon>
        <taxon>Candidatus Methylomirabilia</taxon>
        <taxon>Candidatus Methylomirabilales</taxon>
        <taxon>Candidatus Methylomirabilaceae</taxon>
        <taxon>Candidatus Methylomirabilis</taxon>
    </lineage>
</organism>
<dbReference type="SUPFAM" id="SSF117396">
    <property type="entry name" value="TM1631-like"/>
    <property type="match status" value="1"/>
</dbReference>
<dbReference type="PANTHER" id="PTHR30348:SF4">
    <property type="entry name" value="DUF72 DOMAIN-CONTAINING PROTEIN"/>
    <property type="match status" value="1"/>
</dbReference>
<dbReference type="Proteomes" id="UP001197609">
    <property type="component" value="Unassembled WGS sequence"/>
</dbReference>